<evidence type="ECO:0000256" key="6">
    <source>
        <dbReference type="ARBA" id="ARBA00023027"/>
    </source>
</evidence>
<dbReference type="InterPro" id="IPR015797">
    <property type="entry name" value="NUDIX_hydrolase-like_dom_sf"/>
</dbReference>
<name>A0A7W7SRR1_9ACTN</name>
<dbReference type="Pfam" id="PF09296">
    <property type="entry name" value="NUDIX-like"/>
    <property type="match status" value="1"/>
</dbReference>
<dbReference type="InterPro" id="IPR015375">
    <property type="entry name" value="NADH_PPase-like_N"/>
</dbReference>
<keyword evidence="3" id="KW-0479">Metal-binding</keyword>
<gene>
    <name evidence="8" type="ORF">FHR38_003084</name>
</gene>
<dbReference type="PROSITE" id="PS00893">
    <property type="entry name" value="NUDIX_BOX"/>
    <property type="match status" value="1"/>
</dbReference>
<dbReference type="GO" id="GO:0005829">
    <property type="term" value="C:cytosol"/>
    <property type="evidence" value="ECO:0007669"/>
    <property type="project" value="TreeGrafter"/>
</dbReference>
<dbReference type="Proteomes" id="UP000578819">
    <property type="component" value="Unassembled WGS sequence"/>
</dbReference>
<comment type="cofactor">
    <cofactor evidence="1">
        <name>Mg(2+)</name>
        <dbReference type="ChEBI" id="CHEBI:18420"/>
    </cofactor>
</comment>
<keyword evidence="6" id="KW-0520">NAD</keyword>
<evidence type="ECO:0000256" key="2">
    <source>
        <dbReference type="ARBA" id="ARBA00012381"/>
    </source>
</evidence>
<evidence type="ECO:0000256" key="5">
    <source>
        <dbReference type="ARBA" id="ARBA00022842"/>
    </source>
</evidence>
<organism evidence="8 9">
    <name type="scientific">Micromonospora polyrhachis</name>
    <dbReference type="NCBI Taxonomy" id="1282883"/>
    <lineage>
        <taxon>Bacteria</taxon>
        <taxon>Bacillati</taxon>
        <taxon>Actinomycetota</taxon>
        <taxon>Actinomycetes</taxon>
        <taxon>Micromonosporales</taxon>
        <taxon>Micromonosporaceae</taxon>
        <taxon>Micromonospora</taxon>
    </lineage>
</organism>
<dbReference type="InterPro" id="IPR050241">
    <property type="entry name" value="NAD-cap_RNA_hydrolase_NudC"/>
</dbReference>
<dbReference type="GO" id="GO:0006742">
    <property type="term" value="P:NADP+ catabolic process"/>
    <property type="evidence" value="ECO:0007669"/>
    <property type="project" value="TreeGrafter"/>
</dbReference>
<dbReference type="Pfam" id="PF00293">
    <property type="entry name" value="NUDIX"/>
    <property type="match status" value="1"/>
</dbReference>
<reference evidence="8 9" key="1">
    <citation type="submission" date="2020-08" db="EMBL/GenBank/DDBJ databases">
        <title>Sequencing the genomes of 1000 actinobacteria strains.</title>
        <authorList>
            <person name="Klenk H.-P."/>
        </authorList>
    </citation>
    <scope>NUCLEOTIDE SEQUENCE [LARGE SCALE GENOMIC DNA]</scope>
    <source>
        <strain evidence="8 9">DSM 45886</strain>
    </source>
</reference>
<dbReference type="PANTHER" id="PTHR42904">
    <property type="entry name" value="NUDIX HYDROLASE, NUDC SUBFAMILY"/>
    <property type="match status" value="1"/>
</dbReference>
<accession>A0A7W7SRR1</accession>
<protein>
    <recommendedName>
        <fullName evidence="2">NAD(+) diphosphatase</fullName>
        <ecNumber evidence="2">3.6.1.22</ecNumber>
    </recommendedName>
</protein>
<dbReference type="Gene3D" id="3.90.79.10">
    <property type="entry name" value="Nucleoside Triphosphate Pyrophosphohydrolase"/>
    <property type="match status" value="1"/>
</dbReference>
<evidence type="ECO:0000313" key="9">
    <source>
        <dbReference type="Proteomes" id="UP000578819"/>
    </source>
</evidence>
<dbReference type="PANTHER" id="PTHR42904:SF8">
    <property type="entry name" value="NAD(+) DIPHOSPHATASE"/>
    <property type="match status" value="1"/>
</dbReference>
<keyword evidence="5" id="KW-0460">Magnesium</keyword>
<evidence type="ECO:0000256" key="4">
    <source>
        <dbReference type="ARBA" id="ARBA00022801"/>
    </source>
</evidence>
<dbReference type="EMBL" id="JACHJW010000001">
    <property type="protein sequence ID" value="MBB4959351.1"/>
    <property type="molecule type" value="Genomic_DNA"/>
</dbReference>
<evidence type="ECO:0000259" key="7">
    <source>
        <dbReference type="PROSITE" id="PS51462"/>
    </source>
</evidence>
<dbReference type="Gene3D" id="3.90.79.20">
    <property type="match status" value="1"/>
</dbReference>
<evidence type="ECO:0000313" key="8">
    <source>
        <dbReference type="EMBL" id="MBB4959351.1"/>
    </source>
</evidence>
<dbReference type="Pfam" id="PF09297">
    <property type="entry name" value="Zn_ribbon_NUD"/>
    <property type="match status" value="1"/>
</dbReference>
<dbReference type="InterPro" id="IPR020084">
    <property type="entry name" value="NUDIX_hydrolase_CS"/>
</dbReference>
<proteinExistence type="predicted"/>
<dbReference type="GO" id="GO:0019677">
    <property type="term" value="P:NAD+ catabolic process"/>
    <property type="evidence" value="ECO:0007669"/>
    <property type="project" value="TreeGrafter"/>
</dbReference>
<dbReference type="GO" id="GO:0035529">
    <property type="term" value="F:NADH pyrophosphatase activity"/>
    <property type="evidence" value="ECO:0007669"/>
    <property type="project" value="TreeGrafter"/>
</dbReference>
<keyword evidence="9" id="KW-1185">Reference proteome</keyword>
<comment type="caution">
    <text evidence="8">The sequence shown here is derived from an EMBL/GenBank/DDBJ whole genome shotgun (WGS) entry which is preliminary data.</text>
</comment>
<dbReference type="GO" id="GO:0046872">
    <property type="term" value="F:metal ion binding"/>
    <property type="evidence" value="ECO:0007669"/>
    <property type="project" value="UniProtKB-KW"/>
</dbReference>
<sequence length="307" mass="32876">MPQQSLTYGGGWLDRASGSRTDPAWLASKLASPGARIIPMWRDQCLVTGESPIPVRLAATEAAEVLAVAAEGPVFLGLDGPDGVFAVDLSALAVTRAVEVTGADRVLDVRALVGTLSPSEAASHAYARGLLYWHRHQRFCGTCGGRTDTRDGGHLRVCPSADCARLFFPRIEPAVIVLIEAPEAPDRCLLAQHRGAPEGAYSLLAGFLEIGESLADAVRREVAEEAGVRLASVTYQDSQAWPFPAGLMVGFRAVAATEEISVDEDELVAARWFTRAELRERVAAGHQLDRPDSIGRQLLQAWLDAGD</sequence>
<feature type="domain" description="Nudix hydrolase" evidence="7">
    <location>
        <begin position="169"/>
        <end position="295"/>
    </location>
</feature>
<dbReference type="SUPFAM" id="SSF55811">
    <property type="entry name" value="Nudix"/>
    <property type="match status" value="1"/>
</dbReference>
<dbReference type="InterPro" id="IPR000086">
    <property type="entry name" value="NUDIX_hydrolase_dom"/>
</dbReference>
<dbReference type="CDD" id="cd03429">
    <property type="entry name" value="NUDIX_NADH_pyrophosphatase_Nudt13"/>
    <property type="match status" value="1"/>
</dbReference>
<dbReference type="NCBIfam" id="NF001299">
    <property type="entry name" value="PRK00241.1"/>
    <property type="match status" value="1"/>
</dbReference>
<evidence type="ECO:0000256" key="1">
    <source>
        <dbReference type="ARBA" id="ARBA00001946"/>
    </source>
</evidence>
<dbReference type="InterPro" id="IPR015376">
    <property type="entry name" value="Znr_NADH_PPase"/>
</dbReference>
<dbReference type="InterPro" id="IPR049734">
    <property type="entry name" value="NudC-like_C"/>
</dbReference>
<evidence type="ECO:0000256" key="3">
    <source>
        <dbReference type="ARBA" id="ARBA00022723"/>
    </source>
</evidence>
<keyword evidence="4 8" id="KW-0378">Hydrolase</keyword>
<dbReference type="AlphaFoldDB" id="A0A7W7SRR1"/>
<dbReference type="PROSITE" id="PS51462">
    <property type="entry name" value="NUDIX"/>
    <property type="match status" value="1"/>
</dbReference>
<dbReference type="EC" id="3.6.1.22" evidence="2"/>